<proteinExistence type="predicted"/>
<protein>
    <submittedName>
        <fullName evidence="1">Uncharacterized protein</fullName>
    </submittedName>
</protein>
<reference evidence="1" key="1">
    <citation type="submission" date="2020-03" db="EMBL/GenBank/DDBJ databases">
        <title>FDA dAtabase for Regulatory Grade micrObial Sequences (FDA-ARGOS): Supporting development and validation of Infectious Disease Dx tests.</title>
        <authorList>
            <person name="Campos J."/>
            <person name="Goldberg B."/>
            <person name="Tallon L."/>
            <person name="Sadzewicz L."/>
            <person name="Vavikolanu K."/>
            <person name="Mehta A."/>
            <person name="Aluvathingal J."/>
            <person name="Nadendla S."/>
            <person name="Nandy P."/>
            <person name="Geyer C."/>
            <person name="Yan Y."/>
            <person name="Sichtig H."/>
        </authorList>
    </citation>
    <scope>NUCLEOTIDE SEQUENCE [LARGE SCALE GENOMIC DNA]</scope>
    <source>
        <strain evidence="1">FDAARGOS_652</strain>
    </source>
</reference>
<dbReference type="Gene3D" id="3.30.420.40">
    <property type="match status" value="1"/>
</dbReference>
<name>A0A8X7NLH1_CANPA</name>
<gene>
    <name evidence="1" type="ORF">FOB60_004371</name>
</gene>
<evidence type="ECO:0000313" key="1">
    <source>
        <dbReference type="EMBL" id="KAF6048988.1"/>
    </source>
</evidence>
<organism evidence="1 2">
    <name type="scientific">Candida parapsilosis</name>
    <name type="common">Yeast</name>
    <dbReference type="NCBI Taxonomy" id="5480"/>
    <lineage>
        <taxon>Eukaryota</taxon>
        <taxon>Fungi</taxon>
        <taxon>Dikarya</taxon>
        <taxon>Ascomycota</taxon>
        <taxon>Saccharomycotina</taxon>
        <taxon>Pichiomycetes</taxon>
        <taxon>Debaryomycetaceae</taxon>
        <taxon>Candida/Lodderomyces clade</taxon>
        <taxon>Candida</taxon>
    </lineage>
</organism>
<dbReference type="Proteomes" id="UP000590412">
    <property type="component" value="Unassembled WGS sequence"/>
</dbReference>
<dbReference type="AlphaFoldDB" id="A0A8X7NLH1"/>
<sequence>MDNTSLKETEFFNNSASLKISQARQELGGIFVAELGVTGVGYHPLQFSGLYTIDGSIKGWSTQLLCEAGILIEIGGLDGSGGSPRLGEPVGTVIGINAIIGYGCIDCYVGWINSNVTAKAGSYFMGPSGIAKDFQHLYEFGQPAAGKLYERLFAKYGTAKQNTQPFFKNLNKTSDHVKEYTSF</sequence>
<accession>A0A8X7NLH1</accession>
<comment type="caution">
    <text evidence="1">The sequence shown here is derived from an EMBL/GenBank/DDBJ whole genome shotgun (WGS) entry which is preliminary data.</text>
</comment>
<evidence type="ECO:0000313" key="2">
    <source>
        <dbReference type="Proteomes" id="UP000590412"/>
    </source>
</evidence>
<dbReference type="EMBL" id="JABWAB010000006">
    <property type="protein sequence ID" value="KAF6048988.1"/>
    <property type="molecule type" value="Genomic_DNA"/>
</dbReference>